<dbReference type="Proteomes" id="UP000061569">
    <property type="component" value="Chromosome"/>
</dbReference>
<dbReference type="AlphaFoldDB" id="A0A0S2DGV1"/>
<evidence type="ECO:0000313" key="3">
    <source>
        <dbReference type="Proteomes" id="UP000061569"/>
    </source>
</evidence>
<gene>
    <name evidence="2" type="ORF">GLE_2514</name>
</gene>
<accession>A0A0S2DGV1</accession>
<evidence type="ECO:0000256" key="1">
    <source>
        <dbReference type="SAM" id="MobiDB-lite"/>
    </source>
</evidence>
<evidence type="ECO:0000313" key="2">
    <source>
        <dbReference type="EMBL" id="ALN57863.1"/>
    </source>
</evidence>
<sequence length="46" mass="4976">MNARASRPGAAPIASSDQRSWTQFAFPPDSSKTVRLTMPVDLGSIR</sequence>
<dbReference type="EMBL" id="CP013140">
    <property type="protein sequence ID" value="ALN57863.1"/>
    <property type="molecule type" value="Genomic_DNA"/>
</dbReference>
<dbReference type="PATRIC" id="fig|69.6.peg.2477"/>
<dbReference type="STRING" id="69.GLE_2514"/>
<feature type="region of interest" description="Disordered" evidence="1">
    <location>
        <begin position="1"/>
        <end position="28"/>
    </location>
</feature>
<name>A0A0S2DGV1_LYSEN</name>
<dbReference type="KEGG" id="lez:GLE_2514"/>
<organism evidence="2 3">
    <name type="scientific">Lysobacter enzymogenes</name>
    <dbReference type="NCBI Taxonomy" id="69"/>
    <lineage>
        <taxon>Bacteria</taxon>
        <taxon>Pseudomonadati</taxon>
        <taxon>Pseudomonadota</taxon>
        <taxon>Gammaproteobacteria</taxon>
        <taxon>Lysobacterales</taxon>
        <taxon>Lysobacteraceae</taxon>
        <taxon>Lysobacter</taxon>
    </lineage>
</organism>
<protein>
    <submittedName>
        <fullName evidence="2">Uncharacterized protein</fullName>
    </submittedName>
</protein>
<proteinExistence type="predicted"/>
<reference evidence="2 3" key="1">
    <citation type="submission" date="2015-11" db="EMBL/GenBank/DDBJ databases">
        <title>Genome sequences of Lysobacter enzymogenes strain C3 and Lysobacter antibioticus ATCC 29479.</title>
        <authorList>
            <person name="Kobayashi D.Y."/>
        </authorList>
    </citation>
    <scope>NUCLEOTIDE SEQUENCE [LARGE SCALE GENOMIC DNA]</scope>
    <source>
        <strain evidence="2 3">C3</strain>
    </source>
</reference>